<dbReference type="AlphaFoldDB" id="A0A6A4APF0"/>
<evidence type="ECO:0000313" key="7">
    <source>
        <dbReference type="Proteomes" id="UP000488956"/>
    </source>
</evidence>
<dbReference type="Proteomes" id="UP000437068">
    <property type="component" value="Unassembled WGS sequence"/>
</dbReference>
<sequence length="107" mass="11607">MEIAKLVRSAVTNYTEDHRLARRELRQHLARVRGEPDRAEPGVLVISVLEPELEPELELMKASAVDGRADGPGALEEAGHVTVDFLGGRTDGDRGERRGARGDQGGP</sequence>
<dbReference type="EMBL" id="QXFX01005421">
    <property type="protein sequence ID" value="KAE9060803.1"/>
    <property type="molecule type" value="Genomic_DNA"/>
</dbReference>
<protein>
    <submittedName>
        <fullName evidence="4">Uncharacterized protein</fullName>
    </submittedName>
</protein>
<evidence type="ECO:0000313" key="6">
    <source>
        <dbReference type="Proteomes" id="UP000440732"/>
    </source>
</evidence>
<evidence type="ECO:0000313" key="3">
    <source>
        <dbReference type="EMBL" id="KAE9060837.1"/>
    </source>
</evidence>
<evidence type="ECO:0000313" key="4">
    <source>
        <dbReference type="EMBL" id="KAE9261683.1"/>
    </source>
</evidence>
<dbReference type="Proteomes" id="UP000488956">
    <property type="component" value="Unassembled WGS sequence"/>
</dbReference>
<evidence type="ECO:0000313" key="2">
    <source>
        <dbReference type="EMBL" id="KAE9060803.1"/>
    </source>
</evidence>
<comment type="caution">
    <text evidence="4">The sequence shown here is derived from an EMBL/GenBank/DDBJ whole genome shotgun (WGS) entry which is preliminary data.</text>
</comment>
<evidence type="ECO:0000256" key="1">
    <source>
        <dbReference type="SAM" id="MobiDB-lite"/>
    </source>
</evidence>
<accession>A0A6A4APF0</accession>
<feature type="region of interest" description="Disordered" evidence="1">
    <location>
        <begin position="68"/>
        <end position="107"/>
    </location>
</feature>
<gene>
    <name evidence="4" type="ORF">PF001_g32331</name>
    <name evidence="3" type="ORF">PF006_g31552</name>
    <name evidence="2" type="ORF">PF010_g30071</name>
</gene>
<organism evidence="4 5">
    <name type="scientific">Phytophthora fragariae</name>
    <dbReference type="NCBI Taxonomy" id="53985"/>
    <lineage>
        <taxon>Eukaryota</taxon>
        <taxon>Sar</taxon>
        <taxon>Stramenopiles</taxon>
        <taxon>Oomycota</taxon>
        <taxon>Peronosporomycetes</taxon>
        <taxon>Peronosporales</taxon>
        <taxon>Peronosporaceae</taxon>
        <taxon>Phytophthora</taxon>
    </lineage>
</organism>
<evidence type="ECO:0000313" key="5">
    <source>
        <dbReference type="Proteomes" id="UP000437068"/>
    </source>
</evidence>
<dbReference type="EMBL" id="QXGE01008630">
    <property type="protein sequence ID" value="KAE9261683.1"/>
    <property type="molecule type" value="Genomic_DNA"/>
</dbReference>
<proteinExistence type="predicted"/>
<dbReference type="EMBL" id="QXGA01007177">
    <property type="protein sequence ID" value="KAE9060837.1"/>
    <property type="molecule type" value="Genomic_DNA"/>
</dbReference>
<name>A0A6A4APF0_9STRA</name>
<feature type="compositionally biased region" description="Basic and acidic residues" evidence="1">
    <location>
        <begin position="90"/>
        <end position="101"/>
    </location>
</feature>
<reference evidence="5 6" key="1">
    <citation type="submission" date="2018-08" db="EMBL/GenBank/DDBJ databases">
        <title>Genomic investigation of the strawberry pathogen Phytophthora fragariae indicates pathogenicity is determined by transcriptional variation in three key races.</title>
        <authorList>
            <person name="Adams T.M."/>
            <person name="Armitage A.D."/>
            <person name="Sobczyk M.K."/>
            <person name="Bates H.J."/>
            <person name="Dunwell J.M."/>
            <person name="Nellist C.F."/>
            <person name="Harrison R.J."/>
        </authorList>
    </citation>
    <scope>NUCLEOTIDE SEQUENCE [LARGE SCALE GENOMIC DNA]</scope>
    <source>
        <strain evidence="4 5">A4</strain>
        <strain evidence="3 6">NOV-5</strain>
        <strain evidence="2 7">ONT-3</strain>
    </source>
</reference>
<dbReference type="Proteomes" id="UP000440732">
    <property type="component" value="Unassembled WGS sequence"/>
</dbReference>